<evidence type="ECO:0000256" key="3">
    <source>
        <dbReference type="ARBA" id="ARBA00023295"/>
    </source>
</evidence>
<dbReference type="STRING" id="1838286.Verru16b_01547"/>
<dbReference type="Proteomes" id="UP000095228">
    <property type="component" value="Chromosome"/>
</dbReference>
<dbReference type="AlphaFoldDB" id="A0A1D8AUB1"/>
<dbReference type="PANTHER" id="PTHR33886:SF8">
    <property type="entry name" value="UNSATURATED RHAMNOGALACTURONAN HYDROLASE (EUROFUNG)"/>
    <property type="match status" value="1"/>
</dbReference>
<gene>
    <name evidence="6" type="primary">yteR_3</name>
    <name evidence="6" type="ORF">Verru16b_01547</name>
</gene>
<dbReference type="OrthoDB" id="182481at2"/>
<dbReference type="InterPro" id="IPR000743">
    <property type="entry name" value="Glyco_hydro_28"/>
</dbReference>
<protein>
    <submittedName>
        <fullName evidence="6">Unsaturated rhamnogalacturonyl hydrolase YteR</fullName>
        <ecNumber evidence="6">3.2.1.172</ecNumber>
    </submittedName>
</protein>
<dbReference type="EMBL" id="CP016094">
    <property type="protein sequence ID" value="AOS44485.1"/>
    <property type="molecule type" value="Genomic_DNA"/>
</dbReference>
<dbReference type="PROSITE" id="PS00502">
    <property type="entry name" value="POLYGALACTURONASE"/>
    <property type="match status" value="1"/>
</dbReference>
<dbReference type="InterPro" id="IPR012334">
    <property type="entry name" value="Pectin_lyas_fold"/>
</dbReference>
<dbReference type="RefSeq" id="WP_069961729.1">
    <property type="nucleotide sequence ID" value="NZ_CP016094.1"/>
</dbReference>
<evidence type="ECO:0000313" key="7">
    <source>
        <dbReference type="Proteomes" id="UP000095228"/>
    </source>
</evidence>
<keyword evidence="5" id="KW-0732">Signal</keyword>
<dbReference type="Pfam" id="PF07470">
    <property type="entry name" value="Glyco_hydro_88"/>
    <property type="match status" value="1"/>
</dbReference>
<dbReference type="InterPro" id="IPR011050">
    <property type="entry name" value="Pectin_lyase_fold/virulence"/>
</dbReference>
<dbReference type="Pfam" id="PF00295">
    <property type="entry name" value="Glyco_hydro_28"/>
    <property type="match status" value="1"/>
</dbReference>
<dbReference type="SUPFAM" id="SSF48208">
    <property type="entry name" value="Six-hairpin glycosidases"/>
    <property type="match status" value="1"/>
</dbReference>
<dbReference type="EC" id="3.2.1.172" evidence="6"/>
<dbReference type="InterPro" id="IPR052043">
    <property type="entry name" value="PolySaccharide_Degr_Enz"/>
</dbReference>
<dbReference type="SUPFAM" id="SSF51126">
    <property type="entry name" value="Pectin lyase-like"/>
    <property type="match status" value="1"/>
</dbReference>
<dbReference type="KEGG" id="obg:Verru16b_01547"/>
<keyword evidence="2 4" id="KW-0378">Hydrolase</keyword>
<dbReference type="SMART" id="SM00710">
    <property type="entry name" value="PbH1"/>
    <property type="match status" value="4"/>
</dbReference>
<evidence type="ECO:0000256" key="1">
    <source>
        <dbReference type="ARBA" id="ARBA00008834"/>
    </source>
</evidence>
<evidence type="ECO:0000256" key="2">
    <source>
        <dbReference type="ARBA" id="ARBA00022801"/>
    </source>
</evidence>
<dbReference type="InterPro" id="IPR006626">
    <property type="entry name" value="PbH1"/>
</dbReference>
<dbReference type="Gene3D" id="2.160.20.10">
    <property type="entry name" value="Single-stranded right-handed beta-helix, Pectin lyase-like"/>
    <property type="match status" value="1"/>
</dbReference>
<keyword evidence="7" id="KW-1185">Reference proteome</keyword>
<name>A0A1D8AUB1_9BACT</name>
<accession>A0A1D8AUB1</accession>
<dbReference type="GO" id="GO:0005975">
    <property type="term" value="P:carbohydrate metabolic process"/>
    <property type="evidence" value="ECO:0007669"/>
    <property type="project" value="InterPro"/>
</dbReference>
<evidence type="ECO:0000313" key="6">
    <source>
        <dbReference type="EMBL" id="AOS44485.1"/>
    </source>
</evidence>
<feature type="chain" id="PRO_5009105200" evidence="5">
    <location>
        <begin position="21"/>
        <end position="882"/>
    </location>
</feature>
<dbReference type="Gene3D" id="1.50.10.10">
    <property type="match status" value="1"/>
</dbReference>
<evidence type="ECO:0000256" key="5">
    <source>
        <dbReference type="SAM" id="SignalP"/>
    </source>
</evidence>
<dbReference type="GO" id="GO:0004650">
    <property type="term" value="F:polygalacturonase activity"/>
    <property type="evidence" value="ECO:0007669"/>
    <property type="project" value="InterPro"/>
</dbReference>
<feature type="signal peptide" evidence="5">
    <location>
        <begin position="1"/>
        <end position="20"/>
    </location>
</feature>
<sequence length="882" mass="96963">MKILLRLLVPVAAFAAALPAADLPRQFAGATPLEWSVKLADSEIARLGDKHFFGGSNPKARIDYTTAFFGTALVKLADRTGKNAYADYGLKFGTSFVAADGTIHTYKREDYNIDMIPPGKVLLLAWERGDRSPALKSALDTLYGQMQKHPRTSDGGYWHKLRYPNQMWLDGLFMASPFLAHYGKVFEDPAAFDEVAKQILLMDKHGYDPKTGLYYHAWDETRSRPWANKETGQSPNFWGRAVGWYAMALVDSLDFFSPTHPEVEHLNEVLRKVADGIVRWQDPATGLWWQVLDQGPREGNYLEATASTMYVYTLAKGINRGYLPREKYLPALLKGYAGIIRDFIRQNPDNTVDLTRCCEVAGLDYTNSKGQPRDGSFAYYVGEPIRDNDLKGVPAFILAGIELEQLLGAKETVFHARGWGDYATVLARIQAPTFPDRDFPITAYGAQAGADCTDAIHAAIAACTTAGGGRVVVPPGEWLTGAIRLKSNVNLHVSAGATLRWTFDLARYPVVFTRWEGVECMNYSPFIYAHGEENIAITGTGTLDGGATWDTWWGWNKKPRAKASAADLASRGPTAFTDVAAAQQQADRNALIEMGETNVPVEQRVFGPGHYLRPNFIQPYACKNILIEGVTILRSPMWEIHPVLSSNITVRGVKINSHGPNNDGFDPESSRDILVEDTLFDTGDDCIAIKSGRNGDGRRVNVPSENIVVRRCIMKDGHGGVVLGSECTGGIRNVFIEDCEMDSPELDRALRFKNNAVRGGILENVFMRNVKIGRVGEAVLTIDLLYEEGANGTFPPIVRNVQLDNITSTASPRVLFIRGFPGAVIDNIRISNSTFSGVTETEVVTHTGSISFKNVSILPAKPVRGLNSVGSPASARATETKQ</sequence>
<reference evidence="6 7" key="1">
    <citation type="submission" date="2016-06" db="EMBL/GenBank/DDBJ databases">
        <title>Three novel species with peptidoglycan cell walls form the new genus Lacunisphaera gen. nov. in the family Opitutaceae of the verrucomicrobial subdivision 4.</title>
        <authorList>
            <person name="Rast P."/>
            <person name="Gloeckner I."/>
            <person name="Jogler M."/>
            <person name="Boedeker C."/>
            <person name="Jeske O."/>
            <person name="Wiegand S."/>
            <person name="Reinhardt R."/>
            <person name="Schumann P."/>
            <person name="Rohde M."/>
            <person name="Spring S."/>
            <person name="Gloeckner F.O."/>
            <person name="Jogler C."/>
        </authorList>
    </citation>
    <scope>NUCLEOTIDE SEQUENCE [LARGE SCALE GENOMIC DNA]</scope>
    <source>
        <strain evidence="6 7">IG16b</strain>
    </source>
</reference>
<evidence type="ECO:0000256" key="4">
    <source>
        <dbReference type="RuleBase" id="RU361169"/>
    </source>
</evidence>
<proteinExistence type="inferred from homology"/>
<dbReference type="PANTHER" id="PTHR33886">
    <property type="entry name" value="UNSATURATED RHAMNOGALACTURONAN HYDROLASE (EUROFUNG)"/>
    <property type="match status" value="1"/>
</dbReference>
<dbReference type="GO" id="GO:0102211">
    <property type="term" value="F:unsaturated rhamnogalacturonyl hydrolase activity"/>
    <property type="evidence" value="ECO:0007669"/>
    <property type="project" value="UniProtKB-EC"/>
</dbReference>
<organism evidence="6 7">
    <name type="scientific">Lacunisphaera limnophila</name>
    <dbReference type="NCBI Taxonomy" id="1838286"/>
    <lineage>
        <taxon>Bacteria</taxon>
        <taxon>Pseudomonadati</taxon>
        <taxon>Verrucomicrobiota</taxon>
        <taxon>Opitutia</taxon>
        <taxon>Opitutales</taxon>
        <taxon>Opitutaceae</taxon>
        <taxon>Lacunisphaera</taxon>
    </lineage>
</organism>
<comment type="similarity">
    <text evidence="1 4">Belongs to the glycosyl hydrolase 28 family.</text>
</comment>
<dbReference type="PATRIC" id="fig|1838286.3.peg.1564"/>
<keyword evidence="3 4" id="KW-0326">Glycosidase</keyword>
<dbReference type="InterPro" id="IPR008928">
    <property type="entry name" value="6-hairpin_glycosidase_sf"/>
</dbReference>
<dbReference type="InterPro" id="IPR012341">
    <property type="entry name" value="6hp_glycosidase-like_sf"/>
</dbReference>
<dbReference type="InterPro" id="IPR010905">
    <property type="entry name" value="Glyco_hydro_88"/>
</dbReference>